<proteinExistence type="predicted"/>
<protein>
    <submittedName>
        <fullName evidence="1">Uncharacterized protein</fullName>
    </submittedName>
</protein>
<dbReference type="AlphaFoldDB" id="A0A4U5P8F0"/>
<name>A0A4U5P8F0_STECR</name>
<dbReference type="EMBL" id="AZBU02000002">
    <property type="protein sequence ID" value="TKR92243.1"/>
    <property type="molecule type" value="Genomic_DNA"/>
</dbReference>
<reference evidence="1" key="1">
    <citation type="submission" date="2013-11" db="EMBL/GenBank/DDBJ databases">
        <authorList>
            <person name="Sternberg P."/>
            <person name="Dillman A."/>
            <person name="Macchietto M."/>
        </authorList>
    </citation>
    <scope>NUCLEOTIDE SEQUENCE</scope>
    <source>
        <strain evidence="1">ALL</strain>
    </source>
</reference>
<reference evidence="1" key="2">
    <citation type="journal article" date="2015" name="Genome Biol.">
        <title>Comparative genomics of Steinernema reveals deeply conserved gene regulatory networks.</title>
        <authorList>
            <person name="Dillman A.R."/>
            <person name="Macchietto M."/>
            <person name="Porter C.F."/>
            <person name="Rogers A."/>
            <person name="Williams B."/>
            <person name="Antoshechkin I."/>
            <person name="Lee M.M."/>
            <person name="Goodwin Z."/>
            <person name="Lu X."/>
            <person name="Lewis E.E."/>
            <person name="Goodrich-Blair H."/>
            <person name="Stock S.P."/>
            <person name="Adams B.J."/>
            <person name="Sternberg P.W."/>
            <person name="Mortazavi A."/>
        </authorList>
    </citation>
    <scope>NUCLEOTIDE SEQUENCE [LARGE SCALE GENOMIC DNA]</scope>
    <source>
        <strain evidence="1">ALL</strain>
    </source>
</reference>
<reference evidence="1" key="3">
    <citation type="journal article" date="2019" name="G3 (Bethesda)">
        <title>Hybrid Assembly of the Genome of the Entomopathogenic Nematode Steinernema carpocapsae Identifies the X-Chromosome.</title>
        <authorList>
            <person name="Serra L."/>
            <person name="Macchietto M."/>
            <person name="Macias-Munoz A."/>
            <person name="McGill C.J."/>
            <person name="Rodriguez I.M."/>
            <person name="Rodriguez B."/>
            <person name="Murad R."/>
            <person name="Mortazavi A."/>
        </authorList>
    </citation>
    <scope>NUCLEOTIDE SEQUENCE</scope>
    <source>
        <strain evidence="1">ALL</strain>
    </source>
</reference>
<gene>
    <name evidence="1" type="ORF">L596_006934</name>
</gene>
<sequence length="96" mass="10999">MYVGEAVAFEEVSDREIGPSKVISDEINSIRRLQMLLDPLQIRFQRLFQLFGDFGPVSFDDLLVDPPRLHIGHHIVGDIHESVRLRHLPVVLSNKI</sequence>
<accession>A0A4U5P8F0</accession>
<organism evidence="1">
    <name type="scientific">Steinernema carpocapsae</name>
    <name type="common">Entomopathogenic nematode</name>
    <dbReference type="NCBI Taxonomy" id="34508"/>
    <lineage>
        <taxon>Eukaryota</taxon>
        <taxon>Metazoa</taxon>
        <taxon>Ecdysozoa</taxon>
        <taxon>Nematoda</taxon>
        <taxon>Chromadorea</taxon>
        <taxon>Rhabditida</taxon>
        <taxon>Tylenchina</taxon>
        <taxon>Panagrolaimomorpha</taxon>
        <taxon>Strongyloidoidea</taxon>
        <taxon>Steinernematidae</taxon>
        <taxon>Steinernema</taxon>
    </lineage>
</organism>
<evidence type="ECO:0000313" key="1">
    <source>
        <dbReference type="EMBL" id="TKR92243.1"/>
    </source>
</evidence>
<comment type="caution">
    <text evidence="1">The sequence shown here is derived from an EMBL/GenBank/DDBJ whole genome shotgun (WGS) entry which is preliminary data.</text>
</comment>